<evidence type="ECO:0000313" key="8">
    <source>
        <dbReference type="Proteomes" id="UP001369247"/>
    </source>
</evidence>
<dbReference type="NCBIfam" id="TIGR01230">
    <property type="entry name" value="agmatinase"/>
    <property type="match status" value="1"/>
</dbReference>
<dbReference type="SMR" id="A0A9E7RTP9"/>
<feature type="binding site" evidence="4">
    <location>
        <position position="113"/>
    </location>
    <ligand>
        <name>Mn(2+)</name>
        <dbReference type="ChEBI" id="CHEBI:29035"/>
        <label>1</label>
    </ligand>
</feature>
<keyword evidence="3 5" id="KW-0378">Hydrolase</keyword>
<dbReference type="InterPro" id="IPR023696">
    <property type="entry name" value="Ureohydrolase_dom_sf"/>
</dbReference>
<evidence type="ECO:0000313" key="7">
    <source>
        <dbReference type="EMBL" id="UXH31167.1"/>
    </source>
</evidence>
<dbReference type="EMBL" id="CP104550">
    <property type="protein sequence ID" value="UXH31167.1"/>
    <property type="molecule type" value="Genomic_DNA"/>
</dbReference>
<protein>
    <submittedName>
        <fullName evidence="7">Agmatinase</fullName>
        <ecNumber evidence="7">3.5.3.11</ecNumber>
    </submittedName>
</protein>
<feature type="binding site" evidence="4">
    <location>
        <position position="138"/>
    </location>
    <ligand>
        <name>Mn(2+)</name>
        <dbReference type="ChEBI" id="CHEBI:29035"/>
        <label>1</label>
    </ligand>
</feature>
<dbReference type="SUPFAM" id="SSF52768">
    <property type="entry name" value="Arginase/deacetylase"/>
    <property type="match status" value="1"/>
</dbReference>
<evidence type="ECO:0000256" key="3">
    <source>
        <dbReference type="ARBA" id="ARBA00022801"/>
    </source>
</evidence>
<name>A0A9E7RTP9_METWO</name>
<dbReference type="GO" id="GO:0033389">
    <property type="term" value="P:putrescine biosynthetic process from arginine, via agmatine"/>
    <property type="evidence" value="ECO:0007669"/>
    <property type="project" value="TreeGrafter"/>
</dbReference>
<keyword evidence="4" id="KW-0464">Manganese</keyword>
<dbReference type="InterPro" id="IPR005925">
    <property type="entry name" value="Agmatinase-rel"/>
</dbReference>
<dbReference type="Pfam" id="PF00491">
    <property type="entry name" value="Arginase"/>
    <property type="match status" value="1"/>
</dbReference>
<keyword evidence="2 4" id="KW-0479">Metal-binding</keyword>
<dbReference type="RefSeq" id="WP_074359183.1">
    <property type="nucleotide sequence ID" value="NZ_CP104550.1"/>
</dbReference>
<evidence type="ECO:0000313" key="6">
    <source>
        <dbReference type="EMBL" id="MEJ8542848.1"/>
    </source>
</evidence>
<dbReference type="GeneID" id="75106861"/>
<dbReference type="PROSITE" id="PS01053">
    <property type="entry name" value="ARGINASE_1"/>
    <property type="match status" value="1"/>
</dbReference>
<organism evidence="7">
    <name type="scientific">Methanothermobacter wolfeii</name>
    <name type="common">Methanobacterium wolfei</name>
    <dbReference type="NCBI Taxonomy" id="145261"/>
    <lineage>
        <taxon>Archaea</taxon>
        <taxon>Methanobacteriati</taxon>
        <taxon>Methanobacteriota</taxon>
        <taxon>Methanomada group</taxon>
        <taxon>Methanobacteria</taxon>
        <taxon>Methanobacteriales</taxon>
        <taxon>Methanobacteriaceae</taxon>
        <taxon>Methanothermobacter</taxon>
    </lineage>
</organism>
<feature type="binding site" evidence="4">
    <location>
        <position position="223"/>
    </location>
    <ligand>
        <name>Mn(2+)</name>
        <dbReference type="ChEBI" id="CHEBI:29035"/>
        <label>1</label>
    </ligand>
</feature>
<evidence type="ECO:0000256" key="1">
    <source>
        <dbReference type="ARBA" id="ARBA00009227"/>
    </source>
</evidence>
<dbReference type="InterPro" id="IPR006035">
    <property type="entry name" value="Ureohydrolase"/>
</dbReference>
<dbReference type="Proteomes" id="UP001369247">
    <property type="component" value="Unassembled WGS sequence"/>
</dbReference>
<proteinExistence type="inferred from homology"/>
<keyword evidence="8" id="KW-1185">Reference proteome</keyword>
<dbReference type="GO" id="GO:0008783">
    <property type="term" value="F:agmatinase activity"/>
    <property type="evidence" value="ECO:0007669"/>
    <property type="project" value="UniProtKB-EC"/>
</dbReference>
<dbReference type="PIRSF" id="PIRSF036979">
    <property type="entry name" value="Arginase"/>
    <property type="match status" value="1"/>
</dbReference>
<dbReference type="PANTHER" id="PTHR11358">
    <property type="entry name" value="ARGINASE/AGMATINASE"/>
    <property type="match status" value="1"/>
</dbReference>
<feature type="binding site" evidence="4">
    <location>
        <position position="142"/>
    </location>
    <ligand>
        <name>Mn(2+)</name>
        <dbReference type="ChEBI" id="CHEBI:29035"/>
        <label>1</label>
    </ligand>
</feature>
<sequence length="290" mass="31923">MLLHTQNPLKFAFSTEDPDNIPELSFGIIGVPFDSTATYLPGTRFGPQAIREASYSFESYNLRFSGNVKLNSFDFGDVNVSHGNFRSTSKFIRSSVSEILEMGLKPIILGGEHTVTLPMLEEFSEGGLIHDLTVIHIDAHMDMADTYTGERYSHATVMRRVHELQPSGILQLGVRSASEEEVEFVRENGIEYHTAHEIMDNPEGALRAIRRIRGPVYLSVDIDVLDPAYAPSVGNPTPCGLTPFIMEELTAAAAEKELLGFDVVEVASGTRGDQTSINAAKIIYDILTIT</sequence>
<dbReference type="GeneID" id="58978868"/>
<dbReference type="EC" id="3.5.3.11" evidence="7"/>
<dbReference type="KEGG" id="mwo:MWSIV6_1242"/>
<dbReference type="EMBL" id="JAXUHJ010000008">
    <property type="protein sequence ID" value="MEJ8542848.1"/>
    <property type="molecule type" value="Genomic_DNA"/>
</dbReference>
<dbReference type="PANTHER" id="PTHR11358:SF26">
    <property type="entry name" value="GUANIDINO ACID HYDROLASE, MITOCHONDRIAL"/>
    <property type="match status" value="1"/>
</dbReference>
<dbReference type="Gene3D" id="3.40.800.10">
    <property type="entry name" value="Ureohydrolase domain"/>
    <property type="match status" value="1"/>
</dbReference>
<evidence type="ECO:0000256" key="5">
    <source>
        <dbReference type="RuleBase" id="RU003684"/>
    </source>
</evidence>
<evidence type="ECO:0000256" key="2">
    <source>
        <dbReference type="ARBA" id="ARBA00022723"/>
    </source>
</evidence>
<feature type="binding site" evidence="4">
    <location>
        <position position="221"/>
    </location>
    <ligand>
        <name>Mn(2+)</name>
        <dbReference type="ChEBI" id="CHEBI:29035"/>
        <label>1</label>
    </ligand>
</feature>
<accession>A0A9E7RTP9</accession>
<comment type="cofactor">
    <cofactor evidence="4">
        <name>Mn(2+)</name>
        <dbReference type="ChEBI" id="CHEBI:29035"/>
    </cofactor>
    <text evidence="4">Binds 2 manganese ions per subunit.</text>
</comment>
<dbReference type="PROSITE" id="PS51409">
    <property type="entry name" value="ARGINASE_2"/>
    <property type="match status" value="1"/>
</dbReference>
<dbReference type="Proteomes" id="UP001065373">
    <property type="component" value="Chromosome"/>
</dbReference>
<dbReference type="AlphaFoldDB" id="A0A9E7RTP9"/>
<dbReference type="GO" id="GO:0046872">
    <property type="term" value="F:metal ion binding"/>
    <property type="evidence" value="ECO:0007669"/>
    <property type="project" value="UniProtKB-KW"/>
</dbReference>
<dbReference type="InterPro" id="IPR020855">
    <property type="entry name" value="Ureohydrolase_Mn_BS"/>
</dbReference>
<feature type="binding site" evidence="4">
    <location>
        <position position="140"/>
    </location>
    <ligand>
        <name>Mn(2+)</name>
        <dbReference type="ChEBI" id="CHEBI:29035"/>
        <label>1</label>
    </ligand>
</feature>
<dbReference type="CDD" id="cd11593">
    <property type="entry name" value="Agmatinase-like_2"/>
    <property type="match status" value="1"/>
</dbReference>
<evidence type="ECO:0000256" key="4">
    <source>
        <dbReference type="PIRSR" id="PIRSR036979-1"/>
    </source>
</evidence>
<comment type="similarity">
    <text evidence="1">Belongs to the arginase family. Agmatinase subfamily.</text>
</comment>
<reference evidence="6 8" key="2">
    <citation type="submission" date="2023-12" db="EMBL/GenBank/DDBJ databases">
        <title>Phenotypic and Genomic Characterization of Methanothermobacter wolfeii Strain BSEL, a CO2-Capturing Archaeon with Minimal Nutrient Requirements.</title>
        <authorList>
            <person name="Ale Enriquez F."/>
            <person name="Ahring B.K."/>
        </authorList>
    </citation>
    <scope>NUCLEOTIDE SEQUENCE [LARGE SCALE GENOMIC DNA]</scope>
    <source>
        <strain evidence="6 8">BSEL-1</strain>
    </source>
</reference>
<reference evidence="7" key="1">
    <citation type="submission" date="2022-09" db="EMBL/GenBank/DDBJ databases">
        <title>Characterization of three MwoI isoschizomers from sequenced genome and metagenomes.</title>
        <authorList>
            <person name="Fomenkov A."/>
            <person name="Xu S.Y."/>
            <person name="Roberts R.J."/>
        </authorList>
    </citation>
    <scope>NUCLEOTIDE SEQUENCE</scope>
    <source>
        <strain evidence="7">DSM 2970</strain>
    </source>
</reference>
<gene>
    <name evidence="7" type="primary">speB</name>
    <name evidence="7" type="ORF">N5910_06375</name>
    <name evidence="6" type="ORF">U2150_05020</name>
</gene>